<evidence type="ECO:0000259" key="2">
    <source>
        <dbReference type="Pfam" id="PF04937"/>
    </source>
</evidence>
<evidence type="ECO:0000313" key="3">
    <source>
        <dbReference type="EMBL" id="PKK78217.1"/>
    </source>
</evidence>
<dbReference type="VEuPathDB" id="FungiDB:RhiirA1_479728"/>
<reference evidence="3 4" key="2">
    <citation type="submission" date="2017-10" db="EMBL/GenBank/DDBJ databases">
        <title>Extensive intraspecific genome diversity in a model arbuscular mycorrhizal fungus.</title>
        <authorList>
            <person name="Chen E.C.H."/>
            <person name="Morin E."/>
            <person name="Baudet D."/>
            <person name="Noel J."/>
            <person name="Ndikumana S."/>
            <person name="Charron P."/>
            <person name="St-Onge C."/>
            <person name="Giorgi J."/>
            <person name="Grigoriev I.V."/>
            <person name="Roux C."/>
            <person name="Martin F.M."/>
            <person name="Corradi N."/>
        </authorList>
    </citation>
    <scope>NUCLEOTIDE SEQUENCE [LARGE SCALE GENOMIC DNA]</scope>
    <source>
        <strain evidence="3 4">C2</strain>
    </source>
</reference>
<reference evidence="3 4" key="1">
    <citation type="submission" date="2016-04" db="EMBL/GenBank/DDBJ databases">
        <title>Genome analyses suggest a sexual origin of heterokaryosis in a supposedly ancient asexual fungus.</title>
        <authorList>
            <person name="Ropars J."/>
            <person name="Sedzielewska K."/>
            <person name="Noel J."/>
            <person name="Charron P."/>
            <person name="Farinelli L."/>
            <person name="Marton T."/>
            <person name="Kruger M."/>
            <person name="Pelin A."/>
            <person name="Brachmann A."/>
            <person name="Corradi N."/>
        </authorList>
    </citation>
    <scope>NUCLEOTIDE SEQUENCE [LARGE SCALE GENOMIC DNA]</scope>
    <source>
        <strain evidence="3 4">C2</strain>
    </source>
</reference>
<dbReference type="VEuPathDB" id="FungiDB:RhiirA1_474717"/>
<name>A0A2N1NWC8_9GLOM</name>
<feature type="domain" description="DUF659" evidence="2">
    <location>
        <begin position="131"/>
        <end position="214"/>
    </location>
</feature>
<proteinExistence type="predicted"/>
<feature type="compositionally biased region" description="Acidic residues" evidence="1">
    <location>
        <begin position="515"/>
        <end position="526"/>
    </location>
</feature>
<accession>A0A2N1NWC8</accession>
<dbReference type="SUPFAM" id="SSF53098">
    <property type="entry name" value="Ribonuclease H-like"/>
    <property type="match status" value="1"/>
</dbReference>
<dbReference type="InterPro" id="IPR007021">
    <property type="entry name" value="DUF659"/>
</dbReference>
<dbReference type="VEuPathDB" id="FungiDB:FUN_006863"/>
<dbReference type="Proteomes" id="UP000233469">
    <property type="component" value="Unassembled WGS sequence"/>
</dbReference>
<comment type="caution">
    <text evidence="3">The sequence shown here is derived from an EMBL/GenBank/DDBJ whole genome shotgun (WGS) entry which is preliminary data.</text>
</comment>
<evidence type="ECO:0000313" key="4">
    <source>
        <dbReference type="Proteomes" id="UP000233469"/>
    </source>
</evidence>
<feature type="compositionally biased region" description="Acidic residues" evidence="1">
    <location>
        <begin position="496"/>
        <end position="506"/>
    </location>
</feature>
<gene>
    <name evidence="3" type="ORF">RhiirC2_770437</name>
</gene>
<evidence type="ECO:0000256" key="1">
    <source>
        <dbReference type="SAM" id="MobiDB-lite"/>
    </source>
</evidence>
<feature type="region of interest" description="Disordered" evidence="1">
    <location>
        <begin position="496"/>
        <end position="543"/>
    </location>
</feature>
<dbReference type="InterPro" id="IPR012337">
    <property type="entry name" value="RNaseH-like_sf"/>
</dbReference>
<organism evidence="3 4">
    <name type="scientific">Rhizophagus irregularis</name>
    <dbReference type="NCBI Taxonomy" id="588596"/>
    <lineage>
        <taxon>Eukaryota</taxon>
        <taxon>Fungi</taxon>
        <taxon>Fungi incertae sedis</taxon>
        <taxon>Mucoromycota</taxon>
        <taxon>Glomeromycotina</taxon>
        <taxon>Glomeromycetes</taxon>
        <taxon>Glomerales</taxon>
        <taxon>Glomeraceae</taxon>
        <taxon>Rhizophagus</taxon>
    </lineage>
</organism>
<protein>
    <recommendedName>
        <fullName evidence="2">DUF659 domain-containing protein</fullName>
    </recommendedName>
</protein>
<dbReference type="VEuPathDB" id="FungiDB:RhiirFUN_008197"/>
<dbReference type="AlphaFoldDB" id="A0A2N1NWC8"/>
<sequence length="543" mass="62163">MSRENEICKDTQVPLANIAVRTPGSVIQVFQNNFEEKAKKKRKINSQSILDEYHDTDQPLPQGKKDRIDKALTRFFVSCGVSFRIVESPFFIDFLQEVNFAYDPLSHDILTNRLLEEELGYVNNKISKELEVSRDLTLGQFIAEKIEEILNEVGPNKFSAIVSDNGLNVRKAREIIKNKFPTIENIRCISHCINLISSDIIQHSFAEKLLKKIKILSSFFRNNALGGGGIIPYCKTRWTTAFQSISDVLRLQNVLEEIYIIYRAAIIIIINRRLEEFDENNYLLTFFLHPGFRSTDETSGKIKHCACLKYSVWSRIVQIAGAAAQNMGMDLAASRILCSQLLLYKNNEAPFNQPYNEGFDDPISWGLSSCERGFSMCGWITNKRQLRLEVERLESITKLISYYRSNAYSEFGFYGKNTKKESVKLNNSEINIIVNDSLAEPDEDNDDEINEELQERHTTDKCIVPNYQVIVLIENTLNVLHPRILSGLGEFPDDNLDNDLDNDLDDNDKNNNNDSQEEIDEDGIEEETGRGVMDFSVEDLLKE</sequence>
<dbReference type="EMBL" id="LLXL01000091">
    <property type="protein sequence ID" value="PKK78217.1"/>
    <property type="molecule type" value="Genomic_DNA"/>
</dbReference>
<dbReference type="VEuPathDB" id="FungiDB:FUN_020354"/>
<dbReference type="VEuPathDB" id="FungiDB:RhiirFUN_021451"/>
<dbReference type="Pfam" id="PF04937">
    <property type="entry name" value="DUF659"/>
    <property type="match status" value="1"/>
</dbReference>